<evidence type="ECO:0008006" key="4">
    <source>
        <dbReference type="Google" id="ProtNLM"/>
    </source>
</evidence>
<dbReference type="SUPFAM" id="SSF51445">
    <property type="entry name" value="(Trans)glycosidases"/>
    <property type="match status" value="1"/>
</dbReference>
<sequence length="857" mass="97533">MRKCILSCFACFFFWSVFAQADKNVPTIYVDKQGVMRWSDTKQEASFFGVNYTTPFAHAYRALQYKGIDHKEAIDRDVYHLVRLGFNAYRIHIWDVEISDGEGNLLENEHLELLDYLLFRLREKGIRILITAMTNFGNGYPERNIQTGGFSYLYDKCQVHANPQAIAAQKRYITDLLRHVNPHTGLAYQDDPYVVGFEINNEPCHTGAVSTTEHYIREMLAAMKKAGNKKPVFYNVSHNMEHVPAYFKADVQGTTYQWYPIGLVAGKERKGNFLPYVDRYVIPFANEKGFANKAKAVYEYDPADILYSYIHPAMSRTFRSNGFQWITQFAYDPLDIAAYNTEYQTHYLNLAYTPAKAISMMIAAETAYRIPRNASFPMYPKDTLYGDFMLSYEQDLAVMNVDTAFYYTNNTRLHPKSVQTLKKIAGHGSSPVVTYAGSGAYFLDKLTEGVWRLEVMPDAETVSDPFAKPSLSREVVQILWSENKMEIGLPDLGENFVWKQLAPESLSRGQADGTAITVTPGVYILGRKDQSTLSEWNNSRIWNHYSLGHFIAPAASEKRAPTVVHEPARYQEKDSDLAISLHVVSVVTPDSVIVQTDKVSFWRDDNTYIKLDNKEGYRYVGRIPESMLQGDRVRYTATVYVGGEKYTFPQGISGAPLDWDAAIDTYWTTEIVDRTEPIVLVQSLTAQPEWETYAIPETAHSRVRKIQRDPMTAPMWSYTFTGQDSDTKFFWLRDIKQVIAERKYKIDEVKSLIVSVGNQSFGGEIQIGFVSNMGYTYAATVELEKDSPQQVLRIPLEALSLVPTALLPAPYPTFLERYFVPVTPIPFGVRDCEKLIISTEGAIDRDATITIGAIWME</sequence>
<gene>
    <name evidence="2" type="ORF">H8B17_17300</name>
</gene>
<evidence type="ECO:0000313" key="2">
    <source>
        <dbReference type="EMBL" id="MBD1427338.1"/>
    </source>
</evidence>
<evidence type="ECO:0000256" key="1">
    <source>
        <dbReference type="SAM" id="SignalP"/>
    </source>
</evidence>
<keyword evidence="1" id="KW-0732">Signal</keyword>
<reference evidence="2 3" key="1">
    <citation type="submission" date="2020-08" db="EMBL/GenBank/DDBJ databases">
        <title>Sphingobacterium sp. DN00404 isolated from aquaculture water.</title>
        <authorList>
            <person name="Zhang M."/>
        </authorList>
    </citation>
    <scope>NUCLEOTIDE SEQUENCE [LARGE SCALE GENOMIC DNA]</scope>
    <source>
        <strain evidence="2 3">KCTC 32294</strain>
    </source>
</reference>
<feature type="chain" id="PRO_5047405979" description="Glycoside hydrolase family 5 domain-containing protein" evidence="1">
    <location>
        <begin position="20"/>
        <end position="857"/>
    </location>
</feature>
<comment type="caution">
    <text evidence="2">The sequence shown here is derived from an EMBL/GenBank/DDBJ whole genome shotgun (WGS) entry which is preliminary data.</text>
</comment>
<organism evidence="2 3">
    <name type="scientific">Sphingobacterium arenae</name>
    <dbReference type="NCBI Taxonomy" id="1280598"/>
    <lineage>
        <taxon>Bacteria</taxon>
        <taxon>Pseudomonadati</taxon>
        <taxon>Bacteroidota</taxon>
        <taxon>Sphingobacteriia</taxon>
        <taxon>Sphingobacteriales</taxon>
        <taxon>Sphingobacteriaceae</taxon>
        <taxon>Sphingobacterium</taxon>
    </lineage>
</organism>
<accession>A0ABR7Y7P7</accession>
<name>A0ABR7Y7P7_9SPHI</name>
<evidence type="ECO:0000313" key="3">
    <source>
        <dbReference type="Proteomes" id="UP000606494"/>
    </source>
</evidence>
<feature type="signal peptide" evidence="1">
    <location>
        <begin position="1"/>
        <end position="19"/>
    </location>
</feature>
<proteinExistence type="predicted"/>
<protein>
    <recommendedName>
        <fullName evidence="4">Glycoside hydrolase family 5 domain-containing protein</fullName>
    </recommendedName>
</protein>
<dbReference type="Gene3D" id="3.20.20.80">
    <property type="entry name" value="Glycosidases"/>
    <property type="match status" value="1"/>
</dbReference>
<dbReference type="Proteomes" id="UP000606494">
    <property type="component" value="Unassembled WGS sequence"/>
</dbReference>
<keyword evidence="3" id="KW-1185">Reference proteome</keyword>
<dbReference type="EMBL" id="JACNYK010000006">
    <property type="protein sequence ID" value="MBD1427338.1"/>
    <property type="molecule type" value="Genomic_DNA"/>
</dbReference>
<dbReference type="RefSeq" id="WP_190310493.1">
    <property type="nucleotide sequence ID" value="NZ_JACNYK010000006.1"/>
</dbReference>
<dbReference type="InterPro" id="IPR017853">
    <property type="entry name" value="GH"/>
</dbReference>